<dbReference type="PANTHER" id="PTHR33112:SF10">
    <property type="entry name" value="TOL"/>
    <property type="match status" value="1"/>
</dbReference>
<evidence type="ECO:0000313" key="3">
    <source>
        <dbReference type="Proteomes" id="UP000800040"/>
    </source>
</evidence>
<sequence>MTHKQSPEGRYIALSYRWGDSQHLLLKSSNLAQLSQRQPISTLPRTFQDTVQVAKVLDFDYIWIDALCIMQDSLQDWRQESMQMKDIYANAYCTVAASWAPNPDGGLFKLRNVEDVRCGSFKADILDGSSINIRLLERGGFHNEIFRAPLHGRAWILQERILSPQVLFFTEQQVMWESENDVRCEAFEDDLPSHYVDESIWLRTFLQRSKFDSDDEHYDLLVEYWAQCVDVYSLCHLTVPADKLIAIDGIVQKLKKVHKVEYVAGIWWHRICKSLLWSGNGLLQRPDEYRAPSFSWASLDGAVRMYHEYYVRRWQARFPFETINIKTEKFNTSLLCAKIVEAYKDICVLELRGHAPVWDPEQHDSLQVFASDTLKVEIMFDVESDEREVDLAEKPIWFLLLQTTMNHRQGILVQELDGDAQATEATMKEKERCDKGKVYARRVGFFSTRGAWAVEAHDVFGIPASDDPTDGIHTMSRGQKIFRLV</sequence>
<keyword evidence="3" id="KW-1185">Reference proteome</keyword>
<dbReference type="AlphaFoldDB" id="A0A6A5KQA1"/>
<protein>
    <submittedName>
        <fullName evidence="2">HET-domain-containing protein</fullName>
    </submittedName>
</protein>
<dbReference type="OrthoDB" id="2958217at2759"/>
<proteinExistence type="predicted"/>
<dbReference type="EMBL" id="ML975281">
    <property type="protein sequence ID" value="KAF1835813.1"/>
    <property type="molecule type" value="Genomic_DNA"/>
</dbReference>
<organism evidence="2 3">
    <name type="scientific">Decorospora gaudefroyi</name>
    <dbReference type="NCBI Taxonomy" id="184978"/>
    <lineage>
        <taxon>Eukaryota</taxon>
        <taxon>Fungi</taxon>
        <taxon>Dikarya</taxon>
        <taxon>Ascomycota</taxon>
        <taxon>Pezizomycotina</taxon>
        <taxon>Dothideomycetes</taxon>
        <taxon>Pleosporomycetidae</taxon>
        <taxon>Pleosporales</taxon>
        <taxon>Pleosporineae</taxon>
        <taxon>Pleosporaceae</taxon>
        <taxon>Decorospora</taxon>
    </lineage>
</organism>
<dbReference type="PANTHER" id="PTHR33112">
    <property type="entry name" value="DOMAIN PROTEIN, PUTATIVE-RELATED"/>
    <property type="match status" value="1"/>
</dbReference>
<feature type="domain" description="Heterokaryon incompatibility" evidence="1">
    <location>
        <begin position="11"/>
        <end position="159"/>
    </location>
</feature>
<dbReference type="Proteomes" id="UP000800040">
    <property type="component" value="Unassembled WGS sequence"/>
</dbReference>
<dbReference type="Pfam" id="PF06985">
    <property type="entry name" value="HET"/>
    <property type="match status" value="1"/>
</dbReference>
<accession>A0A6A5KQA1</accession>
<evidence type="ECO:0000313" key="2">
    <source>
        <dbReference type="EMBL" id="KAF1835813.1"/>
    </source>
</evidence>
<gene>
    <name evidence="2" type="ORF">BDW02DRAFT_266102</name>
</gene>
<reference evidence="2" key="1">
    <citation type="submission" date="2020-01" db="EMBL/GenBank/DDBJ databases">
        <authorList>
            <consortium name="DOE Joint Genome Institute"/>
            <person name="Haridas S."/>
            <person name="Albert R."/>
            <person name="Binder M."/>
            <person name="Bloem J."/>
            <person name="Labutti K."/>
            <person name="Salamov A."/>
            <person name="Andreopoulos B."/>
            <person name="Baker S.E."/>
            <person name="Barry K."/>
            <person name="Bills G."/>
            <person name="Bluhm B.H."/>
            <person name="Cannon C."/>
            <person name="Castanera R."/>
            <person name="Culley D.E."/>
            <person name="Daum C."/>
            <person name="Ezra D."/>
            <person name="Gonzalez J.B."/>
            <person name="Henrissat B."/>
            <person name="Kuo A."/>
            <person name="Liang C."/>
            <person name="Lipzen A."/>
            <person name="Lutzoni F."/>
            <person name="Magnuson J."/>
            <person name="Mondo S."/>
            <person name="Nolan M."/>
            <person name="Ohm R."/>
            <person name="Pangilinan J."/>
            <person name="Park H.-J."/>
            <person name="Ramirez L."/>
            <person name="Alfaro M."/>
            <person name="Sun H."/>
            <person name="Tritt A."/>
            <person name="Yoshinaga Y."/>
            <person name="Zwiers L.-H."/>
            <person name="Turgeon B.G."/>
            <person name="Goodwin S.B."/>
            <person name="Spatafora J.W."/>
            <person name="Crous P.W."/>
            <person name="Grigoriev I.V."/>
        </authorList>
    </citation>
    <scope>NUCLEOTIDE SEQUENCE</scope>
    <source>
        <strain evidence="2">P77</strain>
    </source>
</reference>
<name>A0A6A5KQA1_9PLEO</name>
<evidence type="ECO:0000259" key="1">
    <source>
        <dbReference type="Pfam" id="PF06985"/>
    </source>
</evidence>
<dbReference type="InterPro" id="IPR010730">
    <property type="entry name" value="HET"/>
</dbReference>